<protein>
    <submittedName>
        <fullName evidence="2">Diacylglycerol kinase family protein</fullName>
    </submittedName>
</protein>
<proteinExistence type="predicted"/>
<keyword evidence="2" id="KW-0418">Kinase</keyword>
<reference evidence="2" key="1">
    <citation type="submission" date="2021-01" db="EMBL/GenBank/DDBJ databases">
        <title>Genome public.</title>
        <authorList>
            <person name="Liu C."/>
            <person name="Sun Q."/>
        </authorList>
    </citation>
    <scope>NUCLEOTIDE SEQUENCE</scope>
    <source>
        <strain evidence="2">M6</strain>
    </source>
</reference>
<dbReference type="EMBL" id="JAEQMG010000104">
    <property type="protein sequence ID" value="MBK6088988.1"/>
    <property type="molecule type" value="Genomic_DNA"/>
</dbReference>
<feature type="domain" description="DAGKc" evidence="1">
    <location>
        <begin position="1"/>
        <end position="128"/>
    </location>
</feature>
<dbReference type="InterPro" id="IPR045540">
    <property type="entry name" value="YegS/DAGK_C"/>
</dbReference>
<dbReference type="RefSeq" id="WP_092966638.1">
    <property type="nucleotide sequence ID" value="NZ_JAEQMG010000104.1"/>
</dbReference>
<keyword evidence="2" id="KW-0808">Transferase</keyword>
<evidence type="ECO:0000313" key="2">
    <source>
        <dbReference type="EMBL" id="MBK6088988.1"/>
    </source>
</evidence>
<dbReference type="InterPro" id="IPR016064">
    <property type="entry name" value="NAD/diacylglycerol_kinase_sf"/>
</dbReference>
<dbReference type="Pfam" id="PF19279">
    <property type="entry name" value="YegS_C"/>
    <property type="match status" value="1"/>
</dbReference>
<dbReference type="AlphaFoldDB" id="A0A934WS86"/>
<dbReference type="Pfam" id="PF00781">
    <property type="entry name" value="DAGK_cat"/>
    <property type="match status" value="1"/>
</dbReference>
<evidence type="ECO:0000313" key="3">
    <source>
        <dbReference type="Proteomes" id="UP000633365"/>
    </source>
</evidence>
<dbReference type="InterPro" id="IPR001206">
    <property type="entry name" value="Diacylglycerol_kinase_cat_dom"/>
</dbReference>
<accession>A0A934WS86</accession>
<dbReference type="SUPFAM" id="SSF111331">
    <property type="entry name" value="NAD kinase/diacylglycerol kinase-like"/>
    <property type="match status" value="1"/>
</dbReference>
<name>A0A934WS86_9FIRM</name>
<dbReference type="InterPro" id="IPR017438">
    <property type="entry name" value="ATP-NAD_kinase_N"/>
</dbReference>
<dbReference type="Gene3D" id="3.40.50.10330">
    <property type="entry name" value="Probable inorganic polyphosphate/atp-NAD kinase, domain 1"/>
    <property type="match status" value="1"/>
</dbReference>
<keyword evidence="3" id="KW-1185">Reference proteome</keyword>
<evidence type="ECO:0000259" key="1">
    <source>
        <dbReference type="PROSITE" id="PS50146"/>
    </source>
</evidence>
<comment type="caution">
    <text evidence="2">The sequence shown here is derived from an EMBL/GenBank/DDBJ whole genome shotgun (WGS) entry which is preliminary data.</text>
</comment>
<dbReference type="Gene3D" id="2.60.200.40">
    <property type="match status" value="1"/>
</dbReference>
<dbReference type="PROSITE" id="PS50146">
    <property type="entry name" value="DAGK"/>
    <property type="match status" value="1"/>
</dbReference>
<gene>
    <name evidence="2" type="ORF">JKK62_10095</name>
</gene>
<sequence length="287" mass="32232">MKTYVVYNKKANNNQGVKGAFRIKDIWTTKDLIYKEVNEFDTYQELFDSLDKDDEVVICGGDGTLNYLVNDLDCDAVDNAIYYYPTGTGNDFWTDLGKTEEDPPMIINKYLRKLPVVKVNGMKRKFINGIGYGIDGYCCEVGDKQRAKDNGKQINYTSIAIKGLLFHYKPTKASVTVDGKLYAFDKTWLAPTMNGRCYGGGMYAAPDQDRLNPERTVTVMVMHSRGKIGTLAAFPSIFTGDHVKKKDIVTTIVGKSVRVEFDRPVALQIDGETVLNVREYEVETAEA</sequence>
<dbReference type="Proteomes" id="UP000633365">
    <property type="component" value="Unassembled WGS sequence"/>
</dbReference>
<dbReference type="GO" id="GO:0016301">
    <property type="term" value="F:kinase activity"/>
    <property type="evidence" value="ECO:0007669"/>
    <property type="project" value="UniProtKB-KW"/>
</dbReference>
<organism evidence="2 3">
    <name type="scientific">Ruminococcus difficilis</name>
    <dbReference type="NCBI Taxonomy" id="2763069"/>
    <lineage>
        <taxon>Bacteria</taxon>
        <taxon>Bacillati</taxon>
        <taxon>Bacillota</taxon>
        <taxon>Clostridia</taxon>
        <taxon>Eubacteriales</taxon>
        <taxon>Oscillospiraceae</taxon>
        <taxon>Ruminococcus</taxon>
    </lineage>
</organism>